<feature type="signal peptide" evidence="1">
    <location>
        <begin position="1"/>
        <end position="25"/>
    </location>
</feature>
<proteinExistence type="predicted"/>
<gene>
    <name evidence="3" type="ORF">VLY81_13515</name>
</gene>
<evidence type="ECO:0000256" key="1">
    <source>
        <dbReference type="SAM" id="SignalP"/>
    </source>
</evidence>
<dbReference type="InterPro" id="IPR030678">
    <property type="entry name" value="Peptide/Ni-bd"/>
</dbReference>
<dbReference type="Pfam" id="PF00496">
    <property type="entry name" value="SBP_bac_5"/>
    <property type="match status" value="1"/>
</dbReference>
<evidence type="ECO:0000313" key="4">
    <source>
        <dbReference type="Proteomes" id="UP001333102"/>
    </source>
</evidence>
<dbReference type="Gene3D" id="3.40.190.10">
    <property type="entry name" value="Periplasmic binding protein-like II"/>
    <property type="match status" value="1"/>
</dbReference>
<dbReference type="SUPFAM" id="SSF53850">
    <property type="entry name" value="Periplasmic binding protein-like II"/>
    <property type="match status" value="1"/>
</dbReference>
<organism evidence="3 4">
    <name type="scientific">Geochorda subterranea</name>
    <dbReference type="NCBI Taxonomy" id="3109564"/>
    <lineage>
        <taxon>Bacteria</taxon>
        <taxon>Bacillati</taxon>
        <taxon>Bacillota</taxon>
        <taxon>Limnochordia</taxon>
        <taxon>Limnochordales</taxon>
        <taxon>Geochordaceae</taxon>
        <taxon>Geochorda</taxon>
    </lineage>
</organism>
<dbReference type="InterPro" id="IPR000914">
    <property type="entry name" value="SBP_5_dom"/>
</dbReference>
<dbReference type="InterPro" id="IPR039424">
    <property type="entry name" value="SBP_5"/>
</dbReference>
<dbReference type="CDD" id="cd08509">
    <property type="entry name" value="PBP2_TmCBP_oligosaccharides_like"/>
    <property type="match status" value="1"/>
</dbReference>
<name>A0ABZ1BPD5_9FIRM</name>
<dbReference type="EMBL" id="CP141614">
    <property type="protein sequence ID" value="WRP14421.1"/>
    <property type="molecule type" value="Genomic_DNA"/>
</dbReference>
<evidence type="ECO:0000259" key="2">
    <source>
        <dbReference type="Pfam" id="PF00496"/>
    </source>
</evidence>
<feature type="chain" id="PRO_5045820300" evidence="1">
    <location>
        <begin position="26"/>
        <end position="566"/>
    </location>
</feature>
<dbReference type="PANTHER" id="PTHR30290:SF82">
    <property type="entry name" value="ABC-TYPE DIPEPTIDE_OLIGOPEPTIDE TRANSPORT SYSTEM, PERIPLASMIC COMPONENT"/>
    <property type="match status" value="1"/>
</dbReference>
<dbReference type="RefSeq" id="WP_324668741.1">
    <property type="nucleotide sequence ID" value="NZ_CP141614.1"/>
</dbReference>
<feature type="domain" description="Solute-binding protein family 5" evidence="2">
    <location>
        <begin position="87"/>
        <end position="455"/>
    </location>
</feature>
<keyword evidence="4" id="KW-1185">Reference proteome</keyword>
<reference evidence="4" key="1">
    <citation type="submission" date="2023-12" db="EMBL/GenBank/DDBJ databases">
        <title>Novel isolates from deep terrestrial aquifers shed light on the physiology and ecology of the class Limnochordia.</title>
        <authorList>
            <person name="Karnachuk O.V."/>
            <person name="Lukina A.P."/>
            <person name="Avakyan M.R."/>
            <person name="Kadnikov V."/>
            <person name="Begmatov S."/>
            <person name="Beletsky A.V."/>
            <person name="Mardanov A.V."/>
            <person name="Ravin N.V."/>
        </authorList>
    </citation>
    <scope>NUCLEOTIDE SEQUENCE [LARGE SCALE GENOMIC DNA]</scope>
    <source>
        <strain evidence="4">LN</strain>
    </source>
</reference>
<keyword evidence="1" id="KW-0732">Signal</keyword>
<dbReference type="Gene3D" id="3.90.76.10">
    <property type="entry name" value="Dipeptide-binding Protein, Domain 1"/>
    <property type="match status" value="1"/>
</dbReference>
<dbReference type="PIRSF" id="PIRSF002741">
    <property type="entry name" value="MppA"/>
    <property type="match status" value="1"/>
</dbReference>
<sequence length="566" mass="63883">MRRSFVALLGAVVLVAVTGASLALAGTLPRNETLYIAGHQWGPPTNFNPLAPSPAWPVNGTGSTAPGGGGYIYESLFLYDIVNGRFDPLLAQGFQWVDAATMRIQLQPGTRWQDGRPLTARDVVFTFELARRFSLGYSPFWQHVQSVRAVDDRTVEIRLDPARPNRLLVEEYVATVFILPEHIWGPLADRGRSALIEFENLDPVGSGPYRVDSYNPERIILRRYDEYWGRSIYGMPTPRYLVHPIFRSNDAGNLALRQAEVDLSQQFVPQIWTLPNVKTWFAQEPYHIPGSIPLLIINVHRKGLDNVAVRRALAYAIDYALIARTAMSRYSEPARSSLIIPAGVEARFFNEELVNRYGWRYYPARSVEILERELGARKGSDGIYVLPDGTRLSFTVQTPYGWTDWMAALEIVSQSARQVGIEVRTEFPQAPVVTSNVQEGNFDMALWYVSGVGPASPWTRFRDVLDDRAAAPIGQQTFQNYGRFSHPDVARLLDQAAQAGSVEELRRIYGELDRIFMENVPAIPLMYRPLAFYEFNETHWTGFPTASDPKAPPAFYISVLRLVRPR</sequence>
<dbReference type="Proteomes" id="UP001333102">
    <property type="component" value="Chromosome"/>
</dbReference>
<dbReference type="PANTHER" id="PTHR30290">
    <property type="entry name" value="PERIPLASMIC BINDING COMPONENT OF ABC TRANSPORTER"/>
    <property type="match status" value="1"/>
</dbReference>
<dbReference type="Gene3D" id="3.10.105.10">
    <property type="entry name" value="Dipeptide-binding Protein, Domain 3"/>
    <property type="match status" value="1"/>
</dbReference>
<evidence type="ECO:0000313" key="3">
    <source>
        <dbReference type="EMBL" id="WRP14421.1"/>
    </source>
</evidence>
<protein>
    <submittedName>
        <fullName evidence="3">ABC transporter substrate-binding protein</fullName>
    </submittedName>
</protein>
<accession>A0ABZ1BPD5</accession>